<dbReference type="AlphaFoldDB" id="A0A2U3LMD1"/>
<organism evidence="1 2">
    <name type="scientific">Candidatus Desulfosporosinus infrequens</name>
    <dbReference type="NCBI Taxonomy" id="2043169"/>
    <lineage>
        <taxon>Bacteria</taxon>
        <taxon>Bacillati</taxon>
        <taxon>Bacillota</taxon>
        <taxon>Clostridia</taxon>
        <taxon>Eubacteriales</taxon>
        <taxon>Desulfitobacteriaceae</taxon>
        <taxon>Desulfosporosinus</taxon>
    </lineage>
</organism>
<evidence type="ECO:0000313" key="2">
    <source>
        <dbReference type="Proteomes" id="UP000238916"/>
    </source>
</evidence>
<name>A0A2U3LMD1_9FIRM</name>
<proteinExistence type="predicted"/>
<reference evidence="2" key="1">
    <citation type="submission" date="2018-02" db="EMBL/GenBank/DDBJ databases">
        <authorList>
            <person name="Hausmann B."/>
        </authorList>
    </citation>
    <scope>NUCLEOTIDE SEQUENCE [LARGE SCALE GENOMIC DNA]</scope>
    <source>
        <strain evidence="2">Peat soil MAG SbF1</strain>
    </source>
</reference>
<gene>
    <name evidence="1" type="ORF">SBF1_6250002</name>
</gene>
<dbReference type="Proteomes" id="UP000238916">
    <property type="component" value="Unassembled WGS sequence"/>
</dbReference>
<evidence type="ECO:0000313" key="1">
    <source>
        <dbReference type="EMBL" id="SPF52996.1"/>
    </source>
</evidence>
<protein>
    <submittedName>
        <fullName evidence="1">Uncharacterized protein</fullName>
    </submittedName>
</protein>
<sequence length="80" mass="8963">MFLTILPKRWNKLSFKKWFKILIKSLTGYSIDPSSATAKPTAYVRGLCSNGTEIPVTQPIIYQKISNPSQKTSASNETII</sequence>
<accession>A0A2U3LMD1</accession>
<dbReference type="EMBL" id="OMOF01000585">
    <property type="protein sequence ID" value="SPF52996.1"/>
    <property type="molecule type" value="Genomic_DNA"/>
</dbReference>